<evidence type="ECO:0000259" key="6">
    <source>
        <dbReference type="PROSITE" id="PS50067"/>
    </source>
</evidence>
<feature type="region of interest" description="Disordered" evidence="5">
    <location>
        <begin position="577"/>
        <end position="613"/>
    </location>
</feature>
<dbReference type="Proteomes" id="UP000785679">
    <property type="component" value="Unassembled WGS sequence"/>
</dbReference>
<dbReference type="GO" id="GO:0005524">
    <property type="term" value="F:ATP binding"/>
    <property type="evidence" value="ECO:0007669"/>
    <property type="project" value="UniProtKB-UniRule"/>
</dbReference>
<dbReference type="PANTHER" id="PTHR47968:SF75">
    <property type="entry name" value="CENTROMERE-ASSOCIATED PROTEIN E"/>
    <property type="match status" value="1"/>
</dbReference>
<feature type="domain" description="Kinesin motor" evidence="6">
    <location>
        <begin position="1"/>
        <end position="321"/>
    </location>
</feature>
<dbReference type="GO" id="GO:0003777">
    <property type="term" value="F:microtubule motor activity"/>
    <property type="evidence" value="ECO:0007669"/>
    <property type="project" value="InterPro"/>
</dbReference>
<keyword evidence="2 3" id="KW-0505">Motor protein</keyword>
<keyword evidence="8" id="KW-1185">Reference proteome</keyword>
<dbReference type="PRINTS" id="PR00380">
    <property type="entry name" value="KINESINHEAVY"/>
</dbReference>
<dbReference type="InterPro" id="IPR027640">
    <property type="entry name" value="Kinesin-like_fam"/>
</dbReference>
<evidence type="ECO:0000313" key="7">
    <source>
        <dbReference type="EMBL" id="TNV84163.1"/>
    </source>
</evidence>
<reference evidence="7" key="1">
    <citation type="submission" date="2019-06" db="EMBL/GenBank/DDBJ databases">
        <authorList>
            <person name="Zheng W."/>
        </authorList>
    </citation>
    <scope>NUCLEOTIDE SEQUENCE</scope>
    <source>
        <strain evidence="7">QDHG01</strain>
    </source>
</reference>
<dbReference type="EMBL" id="RRYP01003085">
    <property type="protein sequence ID" value="TNV84163.1"/>
    <property type="molecule type" value="Genomic_DNA"/>
</dbReference>
<proteinExistence type="inferred from homology"/>
<evidence type="ECO:0000313" key="8">
    <source>
        <dbReference type="Proteomes" id="UP000785679"/>
    </source>
</evidence>
<dbReference type="AlphaFoldDB" id="A0A8J8NZK2"/>
<dbReference type="GO" id="GO:0008017">
    <property type="term" value="F:microtubule binding"/>
    <property type="evidence" value="ECO:0007669"/>
    <property type="project" value="InterPro"/>
</dbReference>
<evidence type="ECO:0000256" key="5">
    <source>
        <dbReference type="SAM" id="MobiDB-lite"/>
    </source>
</evidence>
<name>A0A8J8NZK2_HALGN</name>
<evidence type="ECO:0000256" key="2">
    <source>
        <dbReference type="ARBA" id="ARBA00023175"/>
    </source>
</evidence>
<sequence>MKACIRMRPMVKREMQSSQLTPVLEVSQDRRVIEVLKGEEIMIDQSVSAYSEKMSSIEMYEELKIEQTIWRSVEQGTNLSFVSVGHTGSGKTYTLYGNKEKAPGIVPLSLESIFAYMYHRVENEFVLKVSYLDIFNETLIDLLSSSTKTGSVDEKISEEVCMNVDQIISLIRMGDINRQIGTTRTNERVSKSHTILQIKIESSFFRSDSNYIPICTINFVELSGAEWLQINEDQDKFQKHDHLQNHSIKSLLQIEKFITLRSDPKVNKQENLYNQSKLTRFMRPYLEDNSRFLWIFNISPTDHHYRVNQRVIQMAMQASKIIQNYQANIIPLESTGLFTIRKKIASLKLQLSQLEVQIQRKQQLLLNSSKGGTSPKSTYSGGSRSLNNHSLSIEAEIDDKMRIVNDIKKLQAQILTSDKVAPMLQKFDKRETRVFEQTMSPISPIFQRATEVVQVKGNPLFDRMSKKMEQAKEYVRASEVRIGEEDVEQLRASRKSYSRQTLKKIQQELEQSQSEVFNDPIDQANEEYQVGRSSLFDNLIMNDDGANFAPLISDTPLIPIGKQQSSQEDELLFNIDSNKGVTPLGRQQSRSTLSKNEGAPMLPDDDESLSSDSIGEDFKNLAQVVPESQPIIYHHFDKDTYFAIKEEDDEEDSFEKEKRSKREQLQQEFEKKMDLIEKKLASNLFSDITQPTGNQLQRDCKTFVHKAQIPKFDTLFTQNQDDAFEQALDLLESRISLVQNNQDEDNLLLGDLDGLNKLSILQKLDSRKYSSVSQIMDVKVEIEDNSDLIQESIRRSQIEGKVNQCQYCQSREEEYERVKTQQNREIEKLKELLRLRDEEIAKLKQEQQ</sequence>
<feature type="compositionally biased region" description="Polar residues" evidence="5">
    <location>
        <begin position="577"/>
        <end position="595"/>
    </location>
</feature>
<dbReference type="InterPro" id="IPR027417">
    <property type="entry name" value="P-loop_NTPase"/>
</dbReference>
<keyword evidence="1 4" id="KW-0175">Coiled coil</keyword>
<accession>A0A8J8NZK2</accession>
<dbReference type="OrthoDB" id="2663075at2759"/>
<dbReference type="Pfam" id="PF00225">
    <property type="entry name" value="Kinesin"/>
    <property type="match status" value="1"/>
</dbReference>
<dbReference type="Gene3D" id="3.40.850.10">
    <property type="entry name" value="Kinesin motor domain"/>
    <property type="match status" value="1"/>
</dbReference>
<dbReference type="PROSITE" id="PS50067">
    <property type="entry name" value="KINESIN_MOTOR_2"/>
    <property type="match status" value="1"/>
</dbReference>
<keyword evidence="3" id="KW-0067">ATP-binding</keyword>
<gene>
    <name evidence="7" type="ORF">FGO68_gene16360</name>
</gene>
<dbReference type="SUPFAM" id="SSF52540">
    <property type="entry name" value="P-loop containing nucleoside triphosphate hydrolases"/>
    <property type="match status" value="1"/>
</dbReference>
<evidence type="ECO:0000256" key="3">
    <source>
        <dbReference type="PROSITE-ProRule" id="PRU00283"/>
    </source>
</evidence>
<feature type="coiled-coil region" evidence="4">
    <location>
        <begin position="812"/>
        <end position="846"/>
    </location>
</feature>
<evidence type="ECO:0000256" key="1">
    <source>
        <dbReference type="ARBA" id="ARBA00023054"/>
    </source>
</evidence>
<dbReference type="InterPro" id="IPR001752">
    <property type="entry name" value="Kinesin_motor_dom"/>
</dbReference>
<dbReference type="SMART" id="SM00129">
    <property type="entry name" value="KISc"/>
    <property type="match status" value="1"/>
</dbReference>
<keyword evidence="3" id="KW-0547">Nucleotide-binding</keyword>
<organism evidence="7 8">
    <name type="scientific">Halteria grandinella</name>
    <dbReference type="NCBI Taxonomy" id="5974"/>
    <lineage>
        <taxon>Eukaryota</taxon>
        <taxon>Sar</taxon>
        <taxon>Alveolata</taxon>
        <taxon>Ciliophora</taxon>
        <taxon>Intramacronucleata</taxon>
        <taxon>Spirotrichea</taxon>
        <taxon>Stichotrichia</taxon>
        <taxon>Sporadotrichida</taxon>
        <taxon>Halteriidae</taxon>
        <taxon>Halteria</taxon>
    </lineage>
</organism>
<comment type="caution">
    <text evidence="7">The sequence shown here is derived from an EMBL/GenBank/DDBJ whole genome shotgun (WGS) entry which is preliminary data.</text>
</comment>
<feature type="binding site" evidence="3">
    <location>
        <begin position="85"/>
        <end position="92"/>
    </location>
    <ligand>
        <name>ATP</name>
        <dbReference type="ChEBI" id="CHEBI:30616"/>
    </ligand>
</feature>
<dbReference type="InterPro" id="IPR036961">
    <property type="entry name" value="Kinesin_motor_dom_sf"/>
</dbReference>
<comment type="similarity">
    <text evidence="3">Belongs to the TRAFAC class myosin-kinesin ATPase superfamily. Kinesin family.</text>
</comment>
<evidence type="ECO:0000256" key="4">
    <source>
        <dbReference type="SAM" id="Coils"/>
    </source>
</evidence>
<dbReference type="GO" id="GO:0007018">
    <property type="term" value="P:microtubule-based movement"/>
    <property type="evidence" value="ECO:0007669"/>
    <property type="project" value="InterPro"/>
</dbReference>
<protein>
    <recommendedName>
        <fullName evidence="6">Kinesin motor domain-containing protein</fullName>
    </recommendedName>
</protein>
<dbReference type="PANTHER" id="PTHR47968">
    <property type="entry name" value="CENTROMERE PROTEIN E"/>
    <property type="match status" value="1"/>
</dbReference>